<dbReference type="GO" id="GO:0003676">
    <property type="term" value="F:nucleic acid binding"/>
    <property type="evidence" value="ECO:0007669"/>
    <property type="project" value="InterPro"/>
</dbReference>
<dbReference type="EMBL" id="JARYMX010000008">
    <property type="protein sequence ID" value="KAJ9539370.1"/>
    <property type="molecule type" value="Genomic_DNA"/>
</dbReference>
<feature type="domain" description="Chromo" evidence="1">
    <location>
        <begin position="187"/>
        <end position="224"/>
    </location>
</feature>
<organism evidence="2 3">
    <name type="scientific">Centaurea solstitialis</name>
    <name type="common">yellow star-thistle</name>
    <dbReference type="NCBI Taxonomy" id="347529"/>
    <lineage>
        <taxon>Eukaryota</taxon>
        <taxon>Viridiplantae</taxon>
        <taxon>Streptophyta</taxon>
        <taxon>Embryophyta</taxon>
        <taxon>Tracheophyta</taxon>
        <taxon>Spermatophyta</taxon>
        <taxon>Magnoliopsida</taxon>
        <taxon>eudicotyledons</taxon>
        <taxon>Gunneridae</taxon>
        <taxon>Pentapetalae</taxon>
        <taxon>asterids</taxon>
        <taxon>campanulids</taxon>
        <taxon>Asterales</taxon>
        <taxon>Asteraceae</taxon>
        <taxon>Carduoideae</taxon>
        <taxon>Cardueae</taxon>
        <taxon>Centaureinae</taxon>
        <taxon>Centaurea</taxon>
    </lineage>
</organism>
<dbReference type="InterPro" id="IPR056924">
    <property type="entry name" value="SH3_Tf2-1"/>
</dbReference>
<evidence type="ECO:0000313" key="3">
    <source>
        <dbReference type="Proteomes" id="UP001172457"/>
    </source>
</evidence>
<reference evidence="2" key="1">
    <citation type="submission" date="2023-03" db="EMBL/GenBank/DDBJ databases">
        <title>Chromosome-scale reference genome and RAD-based genetic map of yellow starthistle (Centaurea solstitialis) reveal putative structural variation and QTLs associated with invader traits.</title>
        <authorList>
            <person name="Reatini B."/>
            <person name="Cang F.A."/>
            <person name="Jiang Q."/>
            <person name="Mckibben M.T.W."/>
            <person name="Barker M.S."/>
            <person name="Rieseberg L.H."/>
            <person name="Dlugosch K.M."/>
        </authorList>
    </citation>
    <scope>NUCLEOTIDE SEQUENCE</scope>
    <source>
        <strain evidence="2">CAN-66</strain>
        <tissue evidence="2">Leaf</tissue>
    </source>
</reference>
<dbReference type="Pfam" id="PF07727">
    <property type="entry name" value="RVT_2"/>
    <property type="match status" value="1"/>
</dbReference>
<dbReference type="InterPro" id="IPR023780">
    <property type="entry name" value="Chromo_domain"/>
</dbReference>
<dbReference type="Proteomes" id="UP001172457">
    <property type="component" value="Chromosome 8"/>
</dbReference>
<dbReference type="SUPFAM" id="SSF54160">
    <property type="entry name" value="Chromo domain-like"/>
    <property type="match status" value="1"/>
</dbReference>
<evidence type="ECO:0000259" key="1">
    <source>
        <dbReference type="PROSITE" id="PS50013"/>
    </source>
</evidence>
<dbReference type="InterPro" id="IPR000953">
    <property type="entry name" value="Chromo/chromo_shadow_dom"/>
</dbReference>
<name>A0AA38SAV5_9ASTR</name>
<dbReference type="SUPFAM" id="SSF53098">
    <property type="entry name" value="Ribonuclease H-like"/>
    <property type="match status" value="1"/>
</dbReference>
<dbReference type="Pfam" id="PF24626">
    <property type="entry name" value="SH3_Tf2-1"/>
    <property type="match status" value="1"/>
</dbReference>
<dbReference type="InterPro" id="IPR016197">
    <property type="entry name" value="Chromo-like_dom_sf"/>
</dbReference>
<sequence>MNFIDGLPKSSGYNVILVVVNRLSKSAHFVPLKHPYTAVSVALVFMKEIVCVFVGNFWRELFKYQGTVLKRNTVYHPKRMTEVVNRSLETYLRCFTSTRPKEWVKWLPWAEYWYNTSHHSTIGRTPFKVLYGREPPRIILAKIGQVAYRLKLPPNSAIHPVFHLKLVVGDQQVESTLTRELEENWVVWPEKVLEVRSVGGQQEALIAWKGLPMDEATWEGVEHIRQQFPGFHLEDKVSLRGESNDVNQRRWRQVYRRKTGKHEVQGGIAAARVRLSQALLSFGFKGSKTDPSLFIFSKGGTLLYVDDIIITGNNSDAINDIVSKLGNTFPIKDLERLHYFLGIEIVPTGNNVILSQKNYIL</sequence>
<accession>A0AA38SAV5</accession>
<dbReference type="AlphaFoldDB" id="A0AA38SAV5"/>
<dbReference type="Pfam" id="PF00385">
    <property type="entry name" value="Chromo"/>
    <property type="match status" value="1"/>
</dbReference>
<protein>
    <recommendedName>
        <fullName evidence="1">Chromo domain-containing protein</fullName>
    </recommendedName>
</protein>
<gene>
    <name evidence="2" type="ORF">OSB04_032103</name>
</gene>
<dbReference type="Gene3D" id="2.40.50.40">
    <property type="match status" value="1"/>
</dbReference>
<dbReference type="PANTHER" id="PTHR45835">
    <property type="entry name" value="YALI0A06105P"/>
    <property type="match status" value="1"/>
</dbReference>
<dbReference type="InterPro" id="IPR012337">
    <property type="entry name" value="RNaseH-like_sf"/>
</dbReference>
<dbReference type="PROSITE" id="PS50013">
    <property type="entry name" value="CHROMO_2"/>
    <property type="match status" value="1"/>
</dbReference>
<evidence type="ECO:0000313" key="2">
    <source>
        <dbReference type="EMBL" id="KAJ9539370.1"/>
    </source>
</evidence>
<dbReference type="PANTHER" id="PTHR45835:SF99">
    <property type="entry name" value="CHROMO DOMAIN-CONTAINING PROTEIN-RELATED"/>
    <property type="match status" value="1"/>
</dbReference>
<comment type="caution">
    <text evidence="2">The sequence shown here is derived from an EMBL/GenBank/DDBJ whole genome shotgun (WGS) entry which is preliminary data.</text>
</comment>
<dbReference type="Gene3D" id="3.30.420.10">
    <property type="entry name" value="Ribonuclease H-like superfamily/Ribonuclease H"/>
    <property type="match status" value="1"/>
</dbReference>
<dbReference type="InterPro" id="IPR013103">
    <property type="entry name" value="RVT_2"/>
</dbReference>
<proteinExistence type="predicted"/>
<keyword evidence="3" id="KW-1185">Reference proteome</keyword>
<dbReference type="InterPro" id="IPR036397">
    <property type="entry name" value="RNaseH_sf"/>
</dbReference>